<dbReference type="EMBL" id="CZAE01000038">
    <property type="protein sequence ID" value="CUQ29737.1"/>
    <property type="molecule type" value="Genomic_DNA"/>
</dbReference>
<evidence type="ECO:0000313" key="3">
    <source>
        <dbReference type="Proteomes" id="UP000095606"/>
    </source>
</evidence>
<name>A0A174VBR6_9BACE</name>
<dbReference type="AlphaFoldDB" id="A0A174VBR6"/>
<dbReference type="Proteomes" id="UP000095606">
    <property type="component" value="Unassembled WGS sequence"/>
</dbReference>
<dbReference type="Gene3D" id="3.30.530.80">
    <property type="match status" value="1"/>
</dbReference>
<organism evidence="2 3">
    <name type="scientific">Bacteroides faecis</name>
    <dbReference type="NCBI Taxonomy" id="674529"/>
    <lineage>
        <taxon>Bacteria</taxon>
        <taxon>Pseudomonadati</taxon>
        <taxon>Bacteroidota</taxon>
        <taxon>Bacteroidia</taxon>
        <taxon>Bacteroidales</taxon>
        <taxon>Bacteroidaceae</taxon>
        <taxon>Bacteroides</taxon>
    </lineage>
</organism>
<reference evidence="2 3" key="1">
    <citation type="submission" date="2015-09" db="EMBL/GenBank/DDBJ databases">
        <authorList>
            <consortium name="Pathogen Informatics"/>
        </authorList>
    </citation>
    <scope>NUCLEOTIDE SEQUENCE [LARGE SCALE GENOMIC DNA]</scope>
    <source>
        <strain evidence="2 3">2789STDY5834846</strain>
    </source>
</reference>
<evidence type="ECO:0000259" key="1">
    <source>
        <dbReference type="Pfam" id="PF14730"/>
    </source>
</evidence>
<gene>
    <name evidence="2" type="ORF">ERS852461_04892</name>
</gene>
<dbReference type="Pfam" id="PF14730">
    <property type="entry name" value="DUF4468"/>
    <property type="match status" value="1"/>
</dbReference>
<accession>A0A174VBR6</accession>
<evidence type="ECO:0000313" key="2">
    <source>
        <dbReference type="EMBL" id="CUQ29737.1"/>
    </source>
</evidence>
<sequence length="252" mass="28917">MFFVHLNTKIHHTNSKLQVNMKKIIFIMLLGLVCNTINAQIVTKQELEEYTNIGDMSWSAKAKELSNEYKLNELGELSLSVIKEYKGQSKSQLYRKIIDWVISMSSDAKSAIQVSNEEEGTIMARCYLPNIAKRTMGDNSYRVSIRPLIKFDFKEERIRMTYTLQNYEVLKINDDSGYVIMFGGGFGVTGNGVTKDTQIWALSDCFPFTENRQHPKVTSSRAFVYSLSCYKILVDKIDTVLKKPLQTSNDDW</sequence>
<feature type="domain" description="DUF4468" evidence="1">
    <location>
        <begin position="84"/>
        <end position="163"/>
    </location>
</feature>
<proteinExistence type="predicted"/>
<dbReference type="InterPro" id="IPR027823">
    <property type="entry name" value="DUF4468"/>
</dbReference>
<protein>
    <recommendedName>
        <fullName evidence="1">DUF4468 domain-containing protein</fullName>
    </recommendedName>
</protein>